<dbReference type="Proteomes" id="UP001066276">
    <property type="component" value="Chromosome 7"/>
</dbReference>
<gene>
    <name evidence="2" type="ORF">NDU88_003467</name>
</gene>
<accession>A0AAV7PCS0</accession>
<comment type="caution">
    <text evidence="2">The sequence shown here is derived from an EMBL/GenBank/DDBJ whole genome shotgun (WGS) entry which is preliminary data.</text>
</comment>
<evidence type="ECO:0000313" key="2">
    <source>
        <dbReference type="EMBL" id="KAJ1125027.1"/>
    </source>
</evidence>
<dbReference type="AlphaFoldDB" id="A0AAV7PCS0"/>
<name>A0AAV7PCS0_PLEWA</name>
<dbReference type="EMBL" id="JANPWB010000011">
    <property type="protein sequence ID" value="KAJ1125027.1"/>
    <property type="molecule type" value="Genomic_DNA"/>
</dbReference>
<proteinExistence type="predicted"/>
<keyword evidence="3" id="KW-1185">Reference proteome</keyword>
<feature type="compositionally biased region" description="Basic and acidic residues" evidence="1">
    <location>
        <begin position="1"/>
        <end position="10"/>
    </location>
</feature>
<reference evidence="2" key="1">
    <citation type="journal article" date="2022" name="bioRxiv">
        <title>Sequencing and chromosome-scale assembly of the giantPleurodeles waltlgenome.</title>
        <authorList>
            <person name="Brown T."/>
            <person name="Elewa A."/>
            <person name="Iarovenko S."/>
            <person name="Subramanian E."/>
            <person name="Araus A.J."/>
            <person name="Petzold A."/>
            <person name="Susuki M."/>
            <person name="Suzuki K.-i.T."/>
            <person name="Hayashi T."/>
            <person name="Toyoda A."/>
            <person name="Oliveira C."/>
            <person name="Osipova E."/>
            <person name="Leigh N.D."/>
            <person name="Simon A."/>
            <person name="Yun M.H."/>
        </authorList>
    </citation>
    <scope>NUCLEOTIDE SEQUENCE</scope>
    <source>
        <strain evidence="2">20211129_DDA</strain>
        <tissue evidence="2">Liver</tissue>
    </source>
</reference>
<evidence type="ECO:0000313" key="3">
    <source>
        <dbReference type="Proteomes" id="UP001066276"/>
    </source>
</evidence>
<organism evidence="2 3">
    <name type="scientific">Pleurodeles waltl</name>
    <name type="common">Iberian ribbed newt</name>
    <dbReference type="NCBI Taxonomy" id="8319"/>
    <lineage>
        <taxon>Eukaryota</taxon>
        <taxon>Metazoa</taxon>
        <taxon>Chordata</taxon>
        <taxon>Craniata</taxon>
        <taxon>Vertebrata</taxon>
        <taxon>Euteleostomi</taxon>
        <taxon>Amphibia</taxon>
        <taxon>Batrachia</taxon>
        <taxon>Caudata</taxon>
        <taxon>Salamandroidea</taxon>
        <taxon>Salamandridae</taxon>
        <taxon>Pleurodelinae</taxon>
        <taxon>Pleurodeles</taxon>
    </lineage>
</organism>
<evidence type="ECO:0000256" key="1">
    <source>
        <dbReference type="SAM" id="MobiDB-lite"/>
    </source>
</evidence>
<feature type="region of interest" description="Disordered" evidence="1">
    <location>
        <begin position="1"/>
        <end position="88"/>
    </location>
</feature>
<sequence length="111" mass="11681">MGAESRRAGEATRSPPVGVRSRKYRAADGPASAAVSGEERGASGLVVGHKGPESLRQPGGATRGSGRDLADPVRERSGAGTQRLRAGRPWRAPLLGPRWFVLGLGLWWSPD</sequence>
<feature type="compositionally biased region" description="Basic and acidic residues" evidence="1">
    <location>
        <begin position="65"/>
        <end position="77"/>
    </location>
</feature>
<protein>
    <submittedName>
        <fullName evidence="2">Uncharacterized protein</fullName>
    </submittedName>
</protein>